<feature type="region of interest" description="Disordered" evidence="1">
    <location>
        <begin position="120"/>
        <end position="144"/>
    </location>
</feature>
<evidence type="ECO:0000256" key="1">
    <source>
        <dbReference type="SAM" id="MobiDB-lite"/>
    </source>
</evidence>
<reference evidence="2 3" key="1">
    <citation type="submission" date="2015-02" db="EMBL/GenBank/DDBJ databases">
        <title>Single-cell genomics of uncultivated deep-branching MTB reveals a conserved set of magnetosome genes.</title>
        <authorList>
            <person name="Kolinko S."/>
            <person name="Richter M."/>
            <person name="Glockner F.O."/>
            <person name="Brachmann A."/>
            <person name="Schuler D."/>
        </authorList>
    </citation>
    <scope>NUCLEOTIDE SEQUENCE [LARGE SCALE GENOMIC DNA]</scope>
    <source>
        <strain evidence="2">SKK-01</strain>
    </source>
</reference>
<keyword evidence="3" id="KW-1185">Reference proteome</keyword>
<sequence length="144" mass="15954">MGLDLSRLEKVKRRGSSVIARCPACAESGGDHKGEHLIINDAGQFGCVLFPGQSGQQHRQRIFELAGIKETPGKVFEIRKPPPLASRAMVIQKDILGHLGRIQSTHARKIFKSCLNENEHRTQEEPLNTVPSVPEQDDIGPRPF</sequence>
<proteinExistence type="predicted"/>
<protein>
    <submittedName>
        <fullName evidence="2">Uncharacterized protein</fullName>
    </submittedName>
</protein>
<accession>A0A0F0CQ17</accession>
<evidence type="ECO:0000313" key="2">
    <source>
        <dbReference type="EMBL" id="KJJ83520.1"/>
    </source>
</evidence>
<name>A0A0F0CQ17_9BACT</name>
<organism evidence="2 3">
    <name type="scientific">Candidatus Omnitrophus magneticus</name>
    <dbReference type="NCBI Taxonomy" id="1609969"/>
    <lineage>
        <taxon>Bacteria</taxon>
        <taxon>Pseudomonadati</taxon>
        <taxon>Candidatus Omnitrophota</taxon>
        <taxon>Candidatus Omnitrophus</taxon>
    </lineage>
</organism>
<dbReference type="Proteomes" id="UP000033428">
    <property type="component" value="Unassembled WGS sequence"/>
</dbReference>
<comment type="caution">
    <text evidence="2">The sequence shown here is derived from an EMBL/GenBank/DDBJ whole genome shotgun (WGS) entry which is preliminary data.</text>
</comment>
<dbReference type="AlphaFoldDB" id="A0A0F0CQ17"/>
<gene>
    <name evidence="2" type="ORF">OMAG_002607</name>
</gene>
<evidence type="ECO:0000313" key="3">
    <source>
        <dbReference type="Proteomes" id="UP000033428"/>
    </source>
</evidence>
<dbReference type="EMBL" id="JYNY01000547">
    <property type="protein sequence ID" value="KJJ83520.1"/>
    <property type="molecule type" value="Genomic_DNA"/>
</dbReference>